<organism evidence="1 2">
    <name type="scientific">Homarus americanus</name>
    <name type="common">American lobster</name>
    <dbReference type="NCBI Taxonomy" id="6706"/>
    <lineage>
        <taxon>Eukaryota</taxon>
        <taxon>Metazoa</taxon>
        <taxon>Ecdysozoa</taxon>
        <taxon>Arthropoda</taxon>
        <taxon>Crustacea</taxon>
        <taxon>Multicrustacea</taxon>
        <taxon>Malacostraca</taxon>
        <taxon>Eumalacostraca</taxon>
        <taxon>Eucarida</taxon>
        <taxon>Decapoda</taxon>
        <taxon>Pleocyemata</taxon>
        <taxon>Astacidea</taxon>
        <taxon>Nephropoidea</taxon>
        <taxon>Nephropidae</taxon>
        <taxon>Homarus</taxon>
    </lineage>
</organism>
<protein>
    <submittedName>
        <fullName evidence="1">Uncharacterized protein</fullName>
    </submittedName>
</protein>
<dbReference type="EMBL" id="JAHLQT010018664">
    <property type="protein sequence ID" value="KAG7169050.1"/>
    <property type="molecule type" value="Genomic_DNA"/>
</dbReference>
<comment type="caution">
    <text evidence="1">The sequence shown here is derived from an EMBL/GenBank/DDBJ whole genome shotgun (WGS) entry which is preliminary data.</text>
</comment>
<dbReference type="AlphaFoldDB" id="A0A8J5K390"/>
<name>A0A8J5K390_HOMAM</name>
<keyword evidence="2" id="KW-1185">Reference proteome</keyword>
<evidence type="ECO:0000313" key="2">
    <source>
        <dbReference type="Proteomes" id="UP000747542"/>
    </source>
</evidence>
<accession>A0A8J5K390</accession>
<evidence type="ECO:0000313" key="1">
    <source>
        <dbReference type="EMBL" id="KAG7169050.1"/>
    </source>
</evidence>
<sequence length="83" mass="9112">MLTLCSQAASATHDATTIQYNTFTILPANTYAKPIWSIPSTPSVIGYRGTATPNQDPCDCHCGADHRRDIYLIGEDIMRRIVA</sequence>
<gene>
    <name evidence="1" type="ORF">Hamer_G011753</name>
</gene>
<proteinExistence type="predicted"/>
<dbReference type="Proteomes" id="UP000747542">
    <property type="component" value="Unassembled WGS sequence"/>
</dbReference>
<reference evidence="1" key="1">
    <citation type="journal article" date="2021" name="Sci. Adv.">
        <title>The American lobster genome reveals insights on longevity, neural, and immune adaptations.</title>
        <authorList>
            <person name="Polinski J.M."/>
            <person name="Zimin A.V."/>
            <person name="Clark K.F."/>
            <person name="Kohn A.B."/>
            <person name="Sadowski N."/>
            <person name="Timp W."/>
            <person name="Ptitsyn A."/>
            <person name="Khanna P."/>
            <person name="Romanova D.Y."/>
            <person name="Williams P."/>
            <person name="Greenwood S.J."/>
            <person name="Moroz L.L."/>
            <person name="Walt D.R."/>
            <person name="Bodnar A.G."/>
        </authorList>
    </citation>
    <scope>NUCLEOTIDE SEQUENCE</scope>
    <source>
        <strain evidence="1">GMGI-L3</strain>
    </source>
</reference>